<reference evidence="3 4" key="1">
    <citation type="journal article" date="2023" name="Hortic Res">
        <title>The complete reference genome for grapevine (Vitis vinifera L.) genetics and breeding.</title>
        <authorList>
            <person name="Shi X."/>
            <person name="Cao S."/>
            <person name="Wang X."/>
            <person name="Huang S."/>
            <person name="Wang Y."/>
            <person name="Liu Z."/>
            <person name="Liu W."/>
            <person name="Leng X."/>
            <person name="Peng Y."/>
            <person name="Wang N."/>
            <person name="Wang Y."/>
            <person name="Ma Z."/>
            <person name="Xu X."/>
            <person name="Zhang F."/>
            <person name="Xue H."/>
            <person name="Zhong H."/>
            <person name="Wang Y."/>
            <person name="Zhang K."/>
            <person name="Velt A."/>
            <person name="Avia K."/>
            <person name="Holtgrawe D."/>
            <person name="Grimplet J."/>
            <person name="Matus J.T."/>
            <person name="Ware D."/>
            <person name="Wu X."/>
            <person name="Wang H."/>
            <person name="Liu C."/>
            <person name="Fang Y."/>
            <person name="Rustenholz C."/>
            <person name="Cheng Z."/>
            <person name="Xiao H."/>
            <person name="Zhou Y."/>
        </authorList>
    </citation>
    <scope>NUCLEOTIDE SEQUENCE [LARGE SCALE GENOMIC DNA]</scope>
    <source>
        <strain evidence="4">cv. Pinot noir / PN40024</strain>
        <tissue evidence="3">Leaf</tissue>
    </source>
</reference>
<gene>
    <name evidence="3" type="ORF">VitviT2T_030662</name>
</gene>
<sequence length="175" mass="19851">MDFVSRPVLDIASCLLDCTAKRAVYIRELPGNLNSLRTAMDDLKKVYEDVKEKVDRDSEKTPANVEKVQQVLFNKLEIPSNNWEGRSENERKEAIFNVLKMKKIAVLLDDIWEPLDLFAVGIPPVIDGNKSKVVFTTQFSTVCQDMGAKGVEVKCLAWEEAFALFQTYVGEDNIF</sequence>
<evidence type="ECO:0000259" key="2">
    <source>
        <dbReference type="Pfam" id="PF00931"/>
    </source>
</evidence>
<dbReference type="Proteomes" id="UP001227230">
    <property type="component" value="Chromosome 19"/>
</dbReference>
<feature type="coiled-coil region" evidence="1">
    <location>
        <begin position="33"/>
        <end position="60"/>
    </location>
</feature>
<dbReference type="Pfam" id="PF00931">
    <property type="entry name" value="NB-ARC"/>
    <property type="match status" value="1"/>
</dbReference>
<protein>
    <recommendedName>
        <fullName evidence="2">NB-ARC domain-containing protein</fullName>
    </recommendedName>
</protein>
<name>A0ABY9E075_VITVI</name>
<dbReference type="InterPro" id="IPR002182">
    <property type="entry name" value="NB-ARC"/>
</dbReference>
<dbReference type="EMBL" id="CP126666">
    <property type="protein sequence ID" value="WKA13358.1"/>
    <property type="molecule type" value="Genomic_DNA"/>
</dbReference>
<dbReference type="SUPFAM" id="SSF52540">
    <property type="entry name" value="P-loop containing nucleoside triphosphate hydrolases"/>
    <property type="match status" value="1"/>
</dbReference>
<evidence type="ECO:0000313" key="4">
    <source>
        <dbReference type="Proteomes" id="UP001227230"/>
    </source>
</evidence>
<accession>A0ABY9E075</accession>
<proteinExistence type="predicted"/>
<evidence type="ECO:0000256" key="1">
    <source>
        <dbReference type="SAM" id="Coils"/>
    </source>
</evidence>
<keyword evidence="1" id="KW-0175">Coiled coil</keyword>
<dbReference type="InterPro" id="IPR027417">
    <property type="entry name" value="P-loop_NTPase"/>
</dbReference>
<organism evidence="3 4">
    <name type="scientific">Vitis vinifera</name>
    <name type="common">Grape</name>
    <dbReference type="NCBI Taxonomy" id="29760"/>
    <lineage>
        <taxon>Eukaryota</taxon>
        <taxon>Viridiplantae</taxon>
        <taxon>Streptophyta</taxon>
        <taxon>Embryophyta</taxon>
        <taxon>Tracheophyta</taxon>
        <taxon>Spermatophyta</taxon>
        <taxon>Magnoliopsida</taxon>
        <taxon>eudicotyledons</taxon>
        <taxon>Gunneridae</taxon>
        <taxon>Pentapetalae</taxon>
        <taxon>rosids</taxon>
        <taxon>Vitales</taxon>
        <taxon>Vitaceae</taxon>
        <taxon>Viteae</taxon>
        <taxon>Vitis</taxon>
    </lineage>
</organism>
<feature type="domain" description="NB-ARC" evidence="2">
    <location>
        <begin position="64"/>
        <end position="172"/>
    </location>
</feature>
<evidence type="ECO:0000313" key="3">
    <source>
        <dbReference type="EMBL" id="WKA13358.1"/>
    </source>
</evidence>
<dbReference type="Gene3D" id="3.40.50.300">
    <property type="entry name" value="P-loop containing nucleotide triphosphate hydrolases"/>
    <property type="match status" value="1"/>
</dbReference>
<keyword evidence="4" id="KW-1185">Reference proteome</keyword>